<comment type="caution">
    <text evidence="1">The sequence shown here is derived from an EMBL/GenBank/DDBJ whole genome shotgun (WGS) entry which is preliminary data.</text>
</comment>
<gene>
    <name evidence="1" type="ORF">S01H4_19716</name>
</gene>
<feature type="non-terminal residue" evidence="1">
    <location>
        <position position="1"/>
    </location>
</feature>
<evidence type="ECO:0000313" key="1">
    <source>
        <dbReference type="EMBL" id="GAG58437.1"/>
    </source>
</evidence>
<proteinExistence type="predicted"/>
<organism evidence="1">
    <name type="scientific">marine sediment metagenome</name>
    <dbReference type="NCBI Taxonomy" id="412755"/>
    <lineage>
        <taxon>unclassified sequences</taxon>
        <taxon>metagenomes</taxon>
        <taxon>ecological metagenomes</taxon>
    </lineage>
</organism>
<sequence length="49" mass="5397">NKISKWETGCMFKVVITGTGKKKIHTFKIECSGGDNGEPVLTIMLPDED</sequence>
<dbReference type="AlphaFoldDB" id="X0ZK16"/>
<dbReference type="EMBL" id="BART01008810">
    <property type="protein sequence ID" value="GAG58437.1"/>
    <property type="molecule type" value="Genomic_DNA"/>
</dbReference>
<name>X0ZK16_9ZZZZ</name>
<accession>X0ZK16</accession>
<protein>
    <submittedName>
        <fullName evidence="1">Uncharacterized protein</fullName>
    </submittedName>
</protein>
<reference evidence="1" key="1">
    <citation type="journal article" date="2014" name="Front. Microbiol.">
        <title>High frequency of phylogenetically diverse reductive dehalogenase-homologous genes in deep subseafloor sedimentary metagenomes.</title>
        <authorList>
            <person name="Kawai M."/>
            <person name="Futagami T."/>
            <person name="Toyoda A."/>
            <person name="Takaki Y."/>
            <person name="Nishi S."/>
            <person name="Hori S."/>
            <person name="Arai W."/>
            <person name="Tsubouchi T."/>
            <person name="Morono Y."/>
            <person name="Uchiyama I."/>
            <person name="Ito T."/>
            <person name="Fujiyama A."/>
            <person name="Inagaki F."/>
            <person name="Takami H."/>
        </authorList>
    </citation>
    <scope>NUCLEOTIDE SEQUENCE</scope>
    <source>
        <strain evidence="1">Expedition CK06-06</strain>
    </source>
</reference>